<dbReference type="OrthoDB" id="9773381at2"/>
<dbReference type="HOGENOM" id="CLU_080414_0_0_10"/>
<dbReference type="AlphaFoldDB" id="D0MHV8"/>
<proteinExistence type="predicted"/>
<reference evidence="1 2" key="1">
    <citation type="journal article" date="2009" name="Stand. Genomic Sci.">
        <title>Complete genome sequence of Rhodothermus marinus type strain (R-10).</title>
        <authorList>
            <person name="Nolan M."/>
            <person name="Tindall B.J."/>
            <person name="Pomrenke H."/>
            <person name="Lapidus A."/>
            <person name="Copeland A."/>
            <person name="Glavina Del Rio T."/>
            <person name="Lucas S."/>
            <person name="Chen F."/>
            <person name="Tice H."/>
            <person name="Cheng J.F."/>
            <person name="Saunders E."/>
            <person name="Han C."/>
            <person name="Bruce D."/>
            <person name="Goodwin L."/>
            <person name="Chain P."/>
            <person name="Pitluck S."/>
            <person name="Ovchinikova G."/>
            <person name="Pati A."/>
            <person name="Ivanova N."/>
            <person name="Mavromatis K."/>
            <person name="Chen A."/>
            <person name="Palaniappan K."/>
            <person name="Land M."/>
            <person name="Hauser L."/>
            <person name="Chang Y.J."/>
            <person name="Jeffries C.D."/>
            <person name="Brettin T."/>
            <person name="Goker M."/>
            <person name="Bristow J."/>
            <person name="Eisen J.A."/>
            <person name="Markowitz V."/>
            <person name="Hugenholtz P."/>
            <person name="Kyrpides N.C."/>
            <person name="Klenk H.P."/>
            <person name="Detter J.C."/>
        </authorList>
    </citation>
    <scope>NUCLEOTIDE SEQUENCE [LARGE SCALE GENOMIC DNA]</scope>
    <source>
        <strain evidence="2">ATCC 43812 / DSM 4252 / R-10</strain>
    </source>
</reference>
<sequence length="303" mass="35269">MASVRRHRLRAWLFGLGLALLLVAPLRAQELNCSVLVNYQKLQGSQYDYLRELEDQIRRYLNERRWTNDAFEDIERIDCTVQIFFEEAVTLTRFRARLVLATRRPIYGTTQYTTVLQLSDPNWEFEYPQGTPLIFNLEQFHPLTSVLDFYAFVILGYDYDTFSELGGTPFFEQARRIAELAQAAGANGWNQIGDDRSRVALITQLLDPRYRAVRQAYFKYHFEGLDHFVQDPEAARAAVLDVLRSLEALYQEVSRPYVMDLFFTAKYQELAAIFEGSRLAQEAFSILSELDPSHLSEYNRLAQ</sequence>
<dbReference type="STRING" id="518766.Rmar_1176"/>
<organism evidence="1 2">
    <name type="scientific">Rhodothermus marinus (strain ATCC 43812 / DSM 4252 / R-10)</name>
    <name type="common">Rhodothermus obamensis</name>
    <dbReference type="NCBI Taxonomy" id="518766"/>
    <lineage>
        <taxon>Bacteria</taxon>
        <taxon>Pseudomonadati</taxon>
        <taxon>Rhodothermota</taxon>
        <taxon>Rhodothermia</taxon>
        <taxon>Rhodothermales</taxon>
        <taxon>Rhodothermaceae</taxon>
        <taxon>Rhodothermus</taxon>
    </lineage>
</organism>
<dbReference type="eggNOG" id="ENOG502Z7MQ">
    <property type="taxonomic scope" value="Bacteria"/>
</dbReference>
<evidence type="ECO:0008006" key="3">
    <source>
        <dbReference type="Google" id="ProtNLM"/>
    </source>
</evidence>
<name>D0MHV8_RHOM4</name>
<keyword evidence="2" id="KW-1185">Reference proteome</keyword>
<dbReference type="KEGG" id="rmr:Rmar_1176"/>
<dbReference type="Proteomes" id="UP000002221">
    <property type="component" value="Chromosome"/>
</dbReference>
<dbReference type="RefSeq" id="WP_012843678.1">
    <property type="nucleotide sequence ID" value="NC_013501.1"/>
</dbReference>
<protein>
    <recommendedName>
        <fullName evidence="3">DUF4835 domain-containing protein</fullName>
    </recommendedName>
</protein>
<evidence type="ECO:0000313" key="1">
    <source>
        <dbReference type="EMBL" id="ACY48066.1"/>
    </source>
</evidence>
<evidence type="ECO:0000313" key="2">
    <source>
        <dbReference type="Proteomes" id="UP000002221"/>
    </source>
</evidence>
<gene>
    <name evidence="1" type="ordered locus">Rmar_1176</name>
</gene>
<dbReference type="Pfam" id="PF16119">
    <property type="entry name" value="DUF4835"/>
    <property type="match status" value="1"/>
</dbReference>
<dbReference type="EMBL" id="CP001807">
    <property type="protein sequence ID" value="ACY48066.1"/>
    <property type="molecule type" value="Genomic_DNA"/>
</dbReference>
<accession>D0MHV8</accession>
<dbReference type="InterPro" id="IPR032274">
    <property type="entry name" value="DUF4835"/>
</dbReference>